<dbReference type="Gene3D" id="1.10.1170.10">
    <property type="entry name" value="Inhibitor Of Apoptosis Protein (2mihbC-IAP-1), Chain A"/>
    <property type="match status" value="4"/>
</dbReference>
<keyword evidence="2 4" id="KW-0863">Zinc-finger</keyword>
<dbReference type="SMART" id="SM00184">
    <property type="entry name" value="RING"/>
    <property type="match status" value="2"/>
</dbReference>
<dbReference type="EMBL" id="CP111017">
    <property type="protein sequence ID" value="WAR07970.1"/>
    <property type="molecule type" value="Genomic_DNA"/>
</dbReference>
<evidence type="ECO:0000256" key="1">
    <source>
        <dbReference type="ARBA" id="ARBA00006672"/>
    </source>
</evidence>
<evidence type="ECO:0000256" key="5">
    <source>
        <dbReference type="SAM" id="MobiDB-lite"/>
    </source>
</evidence>
<dbReference type="InterPro" id="IPR050784">
    <property type="entry name" value="IAP"/>
</dbReference>
<dbReference type="PANTHER" id="PTHR10044">
    <property type="entry name" value="INHIBITOR OF APOPTOSIS"/>
    <property type="match status" value="1"/>
</dbReference>
<dbReference type="InterPro" id="IPR013083">
    <property type="entry name" value="Znf_RING/FYVE/PHD"/>
</dbReference>
<feature type="domain" description="RING-type" evidence="6">
    <location>
        <begin position="614"/>
        <end position="651"/>
    </location>
</feature>
<organism evidence="7 8">
    <name type="scientific">Mya arenaria</name>
    <name type="common">Soft-shell clam</name>
    <dbReference type="NCBI Taxonomy" id="6604"/>
    <lineage>
        <taxon>Eukaryota</taxon>
        <taxon>Metazoa</taxon>
        <taxon>Spiralia</taxon>
        <taxon>Lophotrochozoa</taxon>
        <taxon>Mollusca</taxon>
        <taxon>Bivalvia</taxon>
        <taxon>Autobranchia</taxon>
        <taxon>Heteroconchia</taxon>
        <taxon>Euheterodonta</taxon>
        <taxon>Imparidentia</taxon>
        <taxon>Neoheterodontei</taxon>
        <taxon>Myida</taxon>
        <taxon>Myoidea</taxon>
        <taxon>Myidae</taxon>
        <taxon>Mya</taxon>
    </lineage>
</organism>
<dbReference type="Pfam" id="PF00653">
    <property type="entry name" value="BIR"/>
    <property type="match status" value="2"/>
</dbReference>
<protein>
    <submittedName>
        <fullName evidence="7">XIAP-like protein</fullName>
    </submittedName>
</protein>
<dbReference type="PANTHER" id="PTHR10044:SF139">
    <property type="entry name" value="DEATH-ASSOCIATED INHIBITOR OF APOPTOSIS 2"/>
    <property type="match status" value="1"/>
</dbReference>
<keyword evidence="3" id="KW-0862">Zinc</keyword>
<sequence>MVKVSHSSKIPKGPERITKERPIKTINKNVDLRRSPRIRFAVSKLHYQRRKKGKIRDVAYLEVILSENHSLCAADFSAIIRCVLFIFQEFPVYFCNKGSRRSCFVLFDPQEVFDITEENQNVQKCSYLPEVPFTDFLVRTSRTADSFLVLSKTPECQRLFEKLQRYVDHHFCPYKVDLSKKQLTDLPYEDVFLHNVFYHDKHMLVENWSSNTTSGTNKNSDVVVSLKGIDVTVFPHDNTSFANSAYPSNFNKSIVYNDGELLPNPSPWRAGFALSEDANALKQNNISTLESARADDNSRSNRKRPRYPGKITVENRLDTFNAWPHSAPTPQTLAVAGFFFTGDADLVRCHQCGIGLKDFSPIDDPMSEHIKHAGSCDFLIDLYGVTALEQKRCLINDPEAIRRRQLESFQTQKAPDTKYRRPEYASYEARLSTFDGWPEEVLKGPASWHTLVSTLQWDAGDDPWVEHCRWFPACSFARKTKGDQYIELIQASVDQGEDFSELEETRPVLQHQEKFPEDFVTSGIDNITLGRAELEEHRRTCIEDLGFPAEEFEEALIELKKSGNILPTLEDLIFCIGDIQKRNEILRVQLEAVTVDTPESILEENARLKHILKCQRCNDNNVNALFLPCAHHRMCMDCASKYDVTVCPICDRPIREIVKTFMAFPTSSYKSIVYEGGILLPTPSHWKAGISMGEDANAHKQNNISTLESAKAEEKLRMNRKRPRYPGKCSVEIRLDTFNAWPHSAPTPQMLAVAGFFFTGDADLVRCHQCGIGLKDFSPVDDPMSEHIKNSSNCDFLIDLHGITGFEQKRCFFNDPETVRRLQLESFQTQKAPDITYRRPEYASYEARLATYDGWPEKVSQKSYQLADAGLRIKGDQYIALVQASVDQGEDFSELKATRPVTQHQEKSPEDIVTSGIDNITLGRAELERHRRTCIRDLGFPAEEFEEALIRLRTSGNILPTLEDLICCIGDIQKRNEIRQVQQESVTEETPESIFDENARLKHLIKCKRCYVNNINALFLPCAHHRMCMDCASKYDVTVCIVCDRPIREIVKTIMVLKSQEQE</sequence>
<evidence type="ECO:0000259" key="6">
    <source>
        <dbReference type="PROSITE" id="PS50089"/>
    </source>
</evidence>
<comment type="similarity">
    <text evidence="1">Belongs to the IAP family.</text>
</comment>
<dbReference type="Pfam" id="PF13920">
    <property type="entry name" value="zf-C3HC4_3"/>
    <property type="match status" value="2"/>
</dbReference>
<name>A0ABY7ED76_MYAAR</name>
<accession>A0ABY7ED76</accession>
<dbReference type="SUPFAM" id="SSF57924">
    <property type="entry name" value="Inhibitor of apoptosis (IAP) repeat"/>
    <property type="match status" value="4"/>
</dbReference>
<evidence type="ECO:0000256" key="4">
    <source>
        <dbReference type="PROSITE-ProRule" id="PRU00175"/>
    </source>
</evidence>
<evidence type="ECO:0000256" key="3">
    <source>
        <dbReference type="ARBA" id="ARBA00022833"/>
    </source>
</evidence>
<reference evidence="7" key="1">
    <citation type="submission" date="2022-11" db="EMBL/GenBank/DDBJ databases">
        <title>Centuries of genome instability and evolution in soft-shell clam transmissible cancer (bioRxiv).</title>
        <authorList>
            <person name="Hart S.F.M."/>
            <person name="Yonemitsu M.A."/>
            <person name="Giersch R.M."/>
            <person name="Beal B.F."/>
            <person name="Arriagada G."/>
            <person name="Davis B.W."/>
            <person name="Ostrander E.A."/>
            <person name="Goff S.P."/>
            <person name="Metzger M.J."/>
        </authorList>
    </citation>
    <scope>NUCLEOTIDE SEQUENCE</scope>
    <source>
        <strain evidence="7">MELC-2E11</strain>
        <tissue evidence="7">Siphon/mantle</tissue>
    </source>
</reference>
<dbReference type="CDD" id="cd00022">
    <property type="entry name" value="BIR"/>
    <property type="match status" value="2"/>
</dbReference>
<evidence type="ECO:0000256" key="2">
    <source>
        <dbReference type="ARBA" id="ARBA00022771"/>
    </source>
</evidence>
<dbReference type="InterPro" id="IPR001841">
    <property type="entry name" value="Znf_RING"/>
</dbReference>
<dbReference type="InterPro" id="IPR001370">
    <property type="entry name" value="BIR_rpt"/>
</dbReference>
<evidence type="ECO:0000313" key="7">
    <source>
        <dbReference type="EMBL" id="WAR07970.1"/>
    </source>
</evidence>
<gene>
    <name evidence="7" type="ORF">MAR_017928</name>
</gene>
<dbReference type="SMART" id="SM00238">
    <property type="entry name" value="BIR"/>
    <property type="match status" value="3"/>
</dbReference>
<dbReference type="Gene3D" id="3.30.40.10">
    <property type="entry name" value="Zinc/RING finger domain, C3HC4 (zinc finger)"/>
    <property type="match status" value="2"/>
</dbReference>
<dbReference type="PROSITE" id="PS50143">
    <property type="entry name" value="BIR_REPEAT_2"/>
    <property type="match status" value="2"/>
</dbReference>
<dbReference type="PROSITE" id="PS50089">
    <property type="entry name" value="ZF_RING_2"/>
    <property type="match status" value="1"/>
</dbReference>
<keyword evidence="2 4" id="KW-0479">Metal-binding</keyword>
<proteinExistence type="inferred from homology"/>
<dbReference type="Proteomes" id="UP001164746">
    <property type="component" value="Chromosome 6"/>
</dbReference>
<keyword evidence="8" id="KW-1185">Reference proteome</keyword>
<feature type="region of interest" description="Disordered" evidence="5">
    <location>
        <begin position="285"/>
        <end position="307"/>
    </location>
</feature>
<evidence type="ECO:0000313" key="8">
    <source>
        <dbReference type="Proteomes" id="UP001164746"/>
    </source>
</evidence>